<evidence type="ECO:0000313" key="2">
    <source>
        <dbReference type="Proteomes" id="UP000316798"/>
    </source>
</evidence>
<gene>
    <name evidence="1" type="ORF">EUB48_00955</name>
</gene>
<dbReference type="OrthoDB" id="5289858at2"/>
<dbReference type="EMBL" id="CP035503">
    <property type="protein sequence ID" value="QDL36020.1"/>
    <property type="molecule type" value="Genomic_DNA"/>
</dbReference>
<organism evidence="1 2">
    <name type="scientific">Rhodoferax sediminis</name>
    <dbReference type="NCBI Taxonomy" id="2509614"/>
    <lineage>
        <taxon>Bacteria</taxon>
        <taxon>Pseudomonadati</taxon>
        <taxon>Pseudomonadota</taxon>
        <taxon>Betaproteobacteria</taxon>
        <taxon>Burkholderiales</taxon>
        <taxon>Comamonadaceae</taxon>
        <taxon>Rhodoferax</taxon>
    </lineage>
</organism>
<evidence type="ECO:0000313" key="1">
    <source>
        <dbReference type="EMBL" id="QDL36020.1"/>
    </source>
</evidence>
<dbReference type="Pfam" id="PF11925">
    <property type="entry name" value="DUF3443"/>
    <property type="match status" value="1"/>
</dbReference>
<dbReference type="Proteomes" id="UP000316798">
    <property type="component" value="Chromosome"/>
</dbReference>
<reference evidence="1 2" key="1">
    <citation type="submission" date="2019-01" db="EMBL/GenBank/DDBJ databases">
        <title>Genomic insights into a novel species Rhodoferax sp.</title>
        <authorList>
            <person name="Jin L."/>
        </authorList>
    </citation>
    <scope>NUCLEOTIDE SEQUENCE [LARGE SCALE GENOMIC DNA]</scope>
    <source>
        <strain evidence="1 2">CHu59-6-5</strain>
    </source>
</reference>
<dbReference type="KEGG" id="rhf:EUB48_00955"/>
<proteinExistence type="predicted"/>
<dbReference type="RefSeq" id="WP_142817117.1">
    <property type="nucleotide sequence ID" value="NZ_CP035503.1"/>
</dbReference>
<name>A0A515D6H5_9BURK</name>
<dbReference type="PROSITE" id="PS51257">
    <property type="entry name" value="PROKAR_LIPOPROTEIN"/>
    <property type="match status" value="1"/>
</dbReference>
<protein>
    <submittedName>
        <fullName evidence="1">DUF3443 family protein</fullName>
    </submittedName>
</protein>
<dbReference type="InterPro" id="IPR021847">
    <property type="entry name" value="DUF3443"/>
</dbReference>
<dbReference type="AlphaFoldDB" id="A0A515D6H5"/>
<keyword evidence="2" id="KW-1185">Reference proteome</keyword>
<accession>A0A515D6H5</accession>
<sequence length="454" mass="44034">MTTTPKRVPAACGADAWTRLPQWSFAFLLACAVAACGGGGGTSAVPTASTSSTAPSASAGDANAVPIYVDGGASASTSAIPNAIFTDIEICAPGSSSNCAIIHHVLVDTGSVGLRLLASAVNTANAALLGALPQASTAAGSVVGECLPFVSGVAWGGVRLVDMHWGSSGYNGNAALNIPIQLIGDTDPRVAATPSSCTGQGTPLQSASALGGNGVVGIGLFAQDCGATCAQVAAPIYYQCAGAGAGSCSAIAMPVARQIPNPVSAATSDNNGSLISLPAGAAPQASGLLVLGIGTRANNALPSASAVLQADAGGYFTASFNGNTLPRSFIDSGSSANFMPTTGTVSLPACASGSLAGTGYLCPASSVTLIATNTGQSATSATANVLVVNANSAAAANPGYNVIPGLAADGGRLGSNPTLDLGASFFFGRTIATLIENQSAPGFLVTGPAFGYTP</sequence>